<dbReference type="EMBL" id="SDRB02008599">
    <property type="protein sequence ID" value="THG09295.1"/>
    <property type="molecule type" value="Genomic_DNA"/>
</dbReference>
<keyword evidence="1" id="KW-0812">Transmembrane</keyword>
<reference evidence="2 3" key="1">
    <citation type="journal article" date="2018" name="Proc. Natl. Acad. Sci. U.S.A.">
        <title>Draft genome sequence of Camellia sinensis var. sinensis provides insights into the evolution of the tea genome and tea quality.</title>
        <authorList>
            <person name="Wei C."/>
            <person name="Yang H."/>
            <person name="Wang S."/>
            <person name="Zhao J."/>
            <person name="Liu C."/>
            <person name="Gao L."/>
            <person name="Xia E."/>
            <person name="Lu Y."/>
            <person name="Tai Y."/>
            <person name="She G."/>
            <person name="Sun J."/>
            <person name="Cao H."/>
            <person name="Tong W."/>
            <person name="Gao Q."/>
            <person name="Li Y."/>
            <person name="Deng W."/>
            <person name="Jiang X."/>
            <person name="Wang W."/>
            <person name="Chen Q."/>
            <person name="Zhang S."/>
            <person name="Li H."/>
            <person name="Wu J."/>
            <person name="Wang P."/>
            <person name="Li P."/>
            <person name="Shi C."/>
            <person name="Zheng F."/>
            <person name="Jian J."/>
            <person name="Huang B."/>
            <person name="Shan D."/>
            <person name="Shi M."/>
            <person name="Fang C."/>
            <person name="Yue Y."/>
            <person name="Li F."/>
            <person name="Li D."/>
            <person name="Wei S."/>
            <person name="Han B."/>
            <person name="Jiang C."/>
            <person name="Yin Y."/>
            <person name="Xia T."/>
            <person name="Zhang Z."/>
            <person name="Bennetzen J.L."/>
            <person name="Zhao S."/>
            <person name="Wan X."/>
        </authorList>
    </citation>
    <scope>NUCLEOTIDE SEQUENCE [LARGE SCALE GENOMIC DNA]</scope>
    <source>
        <strain evidence="3">cv. Shuchazao</strain>
        <tissue evidence="2">Leaf</tissue>
    </source>
</reference>
<evidence type="ECO:0000256" key="1">
    <source>
        <dbReference type="SAM" id="Phobius"/>
    </source>
</evidence>
<evidence type="ECO:0000313" key="2">
    <source>
        <dbReference type="EMBL" id="THG09295.1"/>
    </source>
</evidence>
<dbReference type="SUPFAM" id="SSF54106">
    <property type="entry name" value="LysM domain"/>
    <property type="match status" value="1"/>
</dbReference>
<dbReference type="Proteomes" id="UP000306102">
    <property type="component" value="Unassembled WGS sequence"/>
</dbReference>
<sequence length="185" mass="20296">MSYLVERWEDLESIEATYRTTVHGLEEVNGLLNQSEVALGDILAIPISGCNVHLQVSWILALIYSAKVPIFLLVTLFKIKLHLVAMSLRVFIVAISSTKFTIGNKSHAIASPSPSPTSFDHSALPFFMLPPTESSPSPVSDPPMVIYTSEATSSHNKISSRKRRLLNDASCFGLLLLEIASPLIF</sequence>
<keyword evidence="1" id="KW-0472">Membrane</keyword>
<name>A0A4S4E210_CAMSN</name>
<proteinExistence type="predicted"/>
<keyword evidence="3" id="KW-1185">Reference proteome</keyword>
<dbReference type="AlphaFoldDB" id="A0A4S4E210"/>
<accession>A0A4S4E210</accession>
<evidence type="ECO:0000313" key="3">
    <source>
        <dbReference type="Proteomes" id="UP000306102"/>
    </source>
</evidence>
<keyword evidence="1" id="KW-1133">Transmembrane helix</keyword>
<protein>
    <recommendedName>
        <fullName evidence="4">LysM domain-containing protein</fullName>
    </recommendedName>
</protein>
<organism evidence="2 3">
    <name type="scientific">Camellia sinensis var. sinensis</name>
    <name type="common">China tea</name>
    <dbReference type="NCBI Taxonomy" id="542762"/>
    <lineage>
        <taxon>Eukaryota</taxon>
        <taxon>Viridiplantae</taxon>
        <taxon>Streptophyta</taxon>
        <taxon>Embryophyta</taxon>
        <taxon>Tracheophyta</taxon>
        <taxon>Spermatophyta</taxon>
        <taxon>Magnoliopsida</taxon>
        <taxon>eudicotyledons</taxon>
        <taxon>Gunneridae</taxon>
        <taxon>Pentapetalae</taxon>
        <taxon>asterids</taxon>
        <taxon>Ericales</taxon>
        <taxon>Theaceae</taxon>
        <taxon>Camellia</taxon>
    </lineage>
</organism>
<dbReference type="InterPro" id="IPR036779">
    <property type="entry name" value="LysM_dom_sf"/>
</dbReference>
<evidence type="ECO:0008006" key="4">
    <source>
        <dbReference type="Google" id="ProtNLM"/>
    </source>
</evidence>
<feature type="transmembrane region" description="Helical" evidence="1">
    <location>
        <begin position="58"/>
        <end position="79"/>
    </location>
</feature>
<gene>
    <name evidence="2" type="ORF">TEA_028530</name>
</gene>
<comment type="caution">
    <text evidence="2">The sequence shown here is derived from an EMBL/GenBank/DDBJ whole genome shotgun (WGS) entry which is preliminary data.</text>
</comment>